<dbReference type="EMBL" id="QGGI01000002">
    <property type="protein sequence ID" value="PWJ96126.1"/>
    <property type="molecule type" value="Genomic_DNA"/>
</dbReference>
<name>A0AA45C8L3_9BACT</name>
<dbReference type="InterPro" id="IPR043129">
    <property type="entry name" value="ATPase_NBD"/>
</dbReference>
<comment type="caution">
    <text evidence="1">The sequence shown here is derived from an EMBL/GenBank/DDBJ whole genome shotgun (WGS) entry which is preliminary data.</text>
</comment>
<organism evidence="1 2">
    <name type="scientific">Oceanotoga teriensis</name>
    <dbReference type="NCBI Taxonomy" id="515440"/>
    <lineage>
        <taxon>Bacteria</taxon>
        <taxon>Thermotogati</taxon>
        <taxon>Thermotogota</taxon>
        <taxon>Thermotogae</taxon>
        <taxon>Petrotogales</taxon>
        <taxon>Petrotogaceae</taxon>
        <taxon>Oceanotoga</taxon>
    </lineage>
</organism>
<evidence type="ECO:0000313" key="2">
    <source>
        <dbReference type="Proteomes" id="UP000245921"/>
    </source>
</evidence>
<protein>
    <submittedName>
        <fullName evidence="1">tRNA A37 threonylcarbamoyladenosine modification protein TsaB</fullName>
    </submittedName>
</protein>
<sequence length="224" mass="26001">MNNSLIISSSSKEVYIGLKNENDILIKTATGRNSGSQIIIKIDQLLKENKLKLKDIKNYFIDIGPGSFTGIRISIVTLQGLLMPFEDFSIRKFYFTDIVNLCLKDKKVVKRAVLKRAREDAAYIALYENEMRINEPEMVNFSDFKSYLNGYTLLGEEALYFKNKYDLKNDHREIFFDKDVFIDIEKISKSVDINNLKPLYLQKPLAVENFEKITGKTLDKKNWD</sequence>
<dbReference type="Proteomes" id="UP000245921">
    <property type="component" value="Unassembled WGS sequence"/>
</dbReference>
<proteinExistence type="predicted"/>
<keyword evidence="2" id="KW-1185">Reference proteome</keyword>
<evidence type="ECO:0000313" key="1">
    <source>
        <dbReference type="EMBL" id="PWJ96126.1"/>
    </source>
</evidence>
<dbReference type="Gene3D" id="3.30.420.200">
    <property type="match status" value="1"/>
</dbReference>
<gene>
    <name evidence="1" type="ORF">C7380_10233</name>
</gene>
<dbReference type="SUPFAM" id="SSF53067">
    <property type="entry name" value="Actin-like ATPase domain"/>
    <property type="match status" value="1"/>
</dbReference>
<dbReference type="AlphaFoldDB" id="A0AA45C8L3"/>
<reference evidence="1 2" key="1">
    <citation type="submission" date="2018-05" db="EMBL/GenBank/DDBJ databases">
        <title>Genomic Encyclopedia of Type Strains, Phase IV (KMG-IV): sequencing the most valuable type-strain genomes for metagenomic binning, comparative biology and taxonomic classification.</title>
        <authorList>
            <person name="Goeker M."/>
        </authorList>
    </citation>
    <scope>NUCLEOTIDE SEQUENCE [LARGE SCALE GENOMIC DNA]</scope>
    <source>
        <strain evidence="1 2">DSM 24906</strain>
    </source>
</reference>
<dbReference type="RefSeq" id="WP_109603749.1">
    <property type="nucleotide sequence ID" value="NZ_JAMHJO010000001.1"/>
</dbReference>
<dbReference type="Gene3D" id="3.30.420.40">
    <property type="match status" value="1"/>
</dbReference>
<accession>A0AA45C8L3</accession>